<protein>
    <submittedName>
        <fullName evidence="1">Uncharacterized protein</fullName>
    </submittedName>
</protein>
<dbReference type="AlphaFoldDB" id="A0A5E8CM61"/>
<accession>A0A5E8CM61</accession>
<gene>
    <name evidence="1" type="ORF">CPAV1605_1430</name>
</gene>
<reference evidence="1" key="1">
    <citation type="submission" date="2019-09" db="EMBL/GenBank/DDBJ databases">
        <authorList>
            <person name="Needham M D."/>
        </authorList>
    </citation>
    <scope>NUCLEOTIDE SEQUENCE</scope>
</reference>
<evidence type="ECO:0000313" key="1">
    <source>
        <dbReference type="EMBL" id="VVU95675.1"/>
    </source>
</evidence>
<sequence>MEQNYKNKKYKIKYDSVVKYKIGGSKNKYSSIEEISQIIMRLQTFTEATIPNFLEKVKAAEKVLNPAKVLKKFGEEMLELIKIRYQKINESNEHLVKNINAFREFFGAPIIEELFKKCNITPVETNPKLFKFTNIFEAGNYREIRLLFGQLIEKGILLTKLIENTEQELIPCPINSQEALRSMLVEQKMQKIDDLYLLAAHGEEDSAFEIKDSRLQPKQPSLIRLDGYYKFVRISSYGESTQNGWGDFFYCLFTQDGEENKELLIFLANQSHYDLEDKQKFTEMLIEKLYKLNVTIFLHFYNKFRETKDKKEFREDLLGRLMGWTNQDELFSMIEFLLEVEQDKFREWCSIIVYKIIQKITVTDTIISDMTLTFDLDSLGSKAGVFSRKDLITEDHEDKIENICGFDQIKKLGLYTKQFVETSKLKLSELINSGSRSQEFSIAGLPPGTYFLATCRVEKSLMDNALKIPKSGDMSLVYEPTMMALKDQESIDKEAEILGKIQSIVLKEGRRDLEDKIELIRYFYYLLLNSENEEEAGAEVDEETKIMTAIEFYEKNKGAVVDTSQRVERDAQYRKGIERLGLLRTKSVERQDLIGLASNLIGEDLDKQINKEIEDYNSILKRFNGIDKYNIIGIQPNEMLVRMRYLDILPEIPPVLPREIFINKFISYYNRTWSIPLFMSTITPTSVIPYDKFIVDISNNLTPEKGIEIYKLFCFAFSAITRKIPEIRDRQIIFSNFTQIEINKIRGLLNDIVNYSR</sequence>
<proteinExistence type="predicted"/>
<dbReference type="EMBL" id="CABVLZ010000007">
    <property type="protein sequence ID" value="VVU95675.1"/>
    <property type="molecule type" value="Genomic_DNA"/>
</dbReference>
<name>A0A5E8CM61_9ZZZZ</name>
<organism evidence="1">
    <name type="scientific">seawater metagenome</name>
    <dbReference type="NCBI Taxonomy" id="1561972"/>
    <lineage>
        <taxon>unclassified sequences</taxon>
        <taxon>metagenomes</taxon>
        <taxon>ecological metagenomes</taxon>
    </lineage>
</organism>